<dbReference type="Proteomes" id="UP000029518">
    <property type="component" value="Chromosome"/>
</dbReference>
<dbReference type="InterPro" id="IPR043751">
    <property type="entry name" value="DUF5696"/>
</dbReference>
<dbReference type="KEGG" id="pbd:PBOR_04905"/>
<dbReference type="HOGENOM" id="CLU_014011_0_0_9"/>
<name>A0A089L6D0_PAEBO</name>
<organism evidence="1 2">
    <name type="scientific">Paenibacillus borealis</name>
    <dbReference type="NCBI Taxonomy" id="160799"/>
    <lineage>
        <taxon>Bacteria</taxon>
        <taxon>Bacillati</taxon>
        <taxon>Bacillota</taxon>
        <taxon>Bacilli</taxon>
        <taxon>Bacillales</taxon>
        <taxon>Paenibacillaceae</taxon>
        <taxon>Paenibacillus</taxon>
    </lineage>
</organism>
<dbReference type="EMBL" id="CP009285">
    <property type="protein sequence ID" value="AIQ56347.1"/>
    <property type="molecule type" value="Genomic_DNA"/>
</dbReference>
<dbReference type="Pfam" id="PF18952">
    <property type="entry name" value="DUF5696"/>
    <property type="match status" value="1"/>
</dbReference>
<reference evidence="1" key="1">
    <citation type="submission" date="2014-08" db="EMBL/GenBank/DDBJ databases">
        <title>Comparative genomics of the Paenibacillus odorifer group.</title>
        <authorList>
            <person name="den Bakker H.C."/>
            <person name="Tsai Y.-C.Y.-C."/>
            <person name="Martin N."/>
            <person name="Korlach J."/>
            <person name="Wiedmann M."/>
        </authorList>
    </citation>
    <scope>NUCLEOTIDE SEQUENCE [LARGE SCALE GENOMIC DNA]</scope>
    <source>
        <strain evidence="1">DSM 13188</strain>
    </source>
</reference>
<dbReference type="AlphaFoldDB" id="A0A089L6D0"/>
<sequence>MKNRKMLVAVLACAAVLLILAGSALVFSSRGVKAVEASAYMEVTAELEAGTGFAALPDSSGGIPGMQLAADESELSLYFNPETTEIAVKDKRHGQIWYSNPAGRGQDTLASGFEKELLSSQLNVLFRDSIGTLESYTNFAQSISSKQFTAESLKNGLRIVYTIGDTSIGIDALPKFISKTRMEEKVQANLDASSAKYVGQRYYPKDGDPDVLERIDAQVSKPLVLSKMTAAFNKSGYSAEDLAFDNAENGVEGGSGTSKPNFIIPLEYRLDAGSLVVTIPVNQVKESGEYQIRSLELLNMFGAADQQSDGYMFVPDGSGSLIYLNNGKVKEEQYVQRVYGPDPNDNSYRRGQVSENARMPVFGLKTADAAWFAVIEKGDAIASIAADISGKKNSYNFIHSSYTLRGEDELELYTGSTIQEIQLLNEEIYKGDIEVRYSFLGKDKANYSGMAELYRNQLAAEKVLQPMETGQDVPLYLDMLGAVDKQKSFLGVPYRSEIAMTTFGQAAQVAEQLKQDGIDRLLMRYTGWSAKGVNHATPDKLKTESVLGSKAQLLELSEKLEQAGGMLFPDIAFQKIYHDDGGFTPSSDASRFVTREEAELYPYNRALSRMDMTLGSYYLLSPAKLPYYVDTFMSKYKAYGFNGVSLRDLGSVLSSDFRVSRVIQRETAKQIVEEQLGKLDQSIGQTMIAGGNAYAWPYSDHLINVPTASSGFVLTDEEIPFYEMVVHGYISYAGTPMNLNDEQDLKVQLLRSIELGAAPHFSWSYEPSSKLKFTHFDDMYATGYQNWYDQAVSLYKEVNRVLSPVQNAQIVNHIRHQEGVVEVQYSNGISIYVNYTDKQVSVHGFTVGAGQYGIEGGQS</sequence>
<dbReference type="RefSeq" id="WP_042210698.1">
    <property type="nucleotide sequence ID" value="NZ_CP009285.1"/>
</dbReference>
<proteinExistence type="predicted"/>
<gene>
    <name evidence="1" type="ORF">PBOR_04905</name>
</gene>
<accession>A0A089L6D0</accession>
<evidence type="ECO:0000313" key="1">
    <source>
        <dbReference type="EMBL" id="AIQ56347.1"/>
    </source>
</evidence>
<evidence type="ECO:0000313" key="2">
    <source>
        <dbReference type="Proteomes" id="UP000029518"/>
    </source>
</evidence>
<dbReference type="OrthoDB" id="9793135at2"/>
<keyword evidence="2" id="KW-1185">Reference proteome</keyword>
<protein>
    <submittedName>
        <fullName evidence="1">Uncharacterized protein</fullName>
    </submittedName>
</protein>